<dbReference type="EMBL" id="QXGF01000496">
    <property type="protein sequence ID" value="KAE8939334.1"/>
    <property type="molecule type" value="Genomic_DNA"/>
</dbReference>
<evidence type="ECO:0000313" key="18">
    <source>
        <dbReference type="Proteomes" id="UP000460718"/>
    </source>
</evidence>
<dbReference type="Proteomes" id="UP000440367">
    <property type="component" value="Unassembled WGS sequence"/>
</dbReference>
<proteinExistence type="predicted"/>
<evidence type="ECO:0000313" key="9">
    <source>
        <dbReference type="EMBL" id="KAE9237637.1"/>
    </source>
</evidence>
<gene>
    <name evidence="10" type="ORF">PF001_g8942</name>
    <name evidence="9" type="ORF">PF002_g10897</name>
    <name evidence="8" type="ORF">PF004_g8780</name>
    <name evidence="7" type="ORF">PF005_g9793</name>
    <name evidence="6" type="ORF">PF006_g9101</name>
    <name evidence="4" type="ORF">PF007_g9923</name>
    <name evidence="11" type="ORF">PF008_g6176</name>
    <name evidence="2" type="ORF">PF009_g10807</name>
    <name evidence="5" type="ORF">PF010_g9098</name>
    <name evidence="3" type="ORF">PF011_g8610</name>
</gene>
<evidence type="ECO:0000313" key="21">
    <source>
        <dbReference type="Proteomes" id="UP000488956"/>
    </source>
</evidence>
<dbReference type="Proteomes" id="UP000433483">
    <property type="component" value="Unassembled WGS sequence"/>
</dbReference>
<dbReference type="EMBL" id="QXFY01000239">
    <property type="protein sequence ID" value="KAE9350943.1"/>
    <property type="molecule type" value="Genomic_DNA"/>
</dbReference>
<evidence type="ECO:0000313" key="6">
    <source>
        <dbReference type="EMBL" id="KAE9146096.1"/>
    </source>
</evidence>
<evidence type="ECO:0000313" key="10">
    <source>
        <dbReference type="EMBL" id="KAE9313034.1"/>
    </source>
</evidence>
<name>A0A6A3LBE3_9STRA</name>
<dbReference type="Proteomes" id="UP000476176">
    <property type="component" value="Unassembled WGS sequence"/>
</dbReference>
<reference evidence="18 19" key="1">
    <citation type="submission" date="2018-09" db="EMBL/GenBank/DDBJ databases">
        <title>Genomic investigation of the strawberry pathogen Phytophthora fragariae indicates pathogenicity is determined by transcriptional variation in three key races.</title>
        <authorList>
            <person name="Adams T.M."/>
            <person name="Armitage A.D."/>
            <person name="Sobczyk M.K."/>
            <person name="Bates H.J."/>
            <person name="Dunwell J.M."/>
            <person name="Nellist C.F."/>
            <person name="Harrison R.J."/>
        </authorList>
    </citation>
    <scope>NUCLEOTIDE SEQUENCE [LARGE SCALE GENOMIC DNA]</scope>
    <source>
        <strain evidence="10 14">A4</strain>
        <strain evidence="9 15">BC-1</strain>
        <strain evidence="8 19">BC-23</strain>
        <strain evidence="7 13">NOV-27</strain>
        <strain evidence="6 16">NOV-5</strain>
        <strain evidence="4 17">NOV-71</strain>
        <strain evidence="11 20">NOV-77</strain>
        <strain evidence="2 12">NOV-9</strain>
        <strain evidence="5 21">ONT-3</strain>
        <strain evidence="3 18">SCRP245</strain>
    </source>
</reference>
<evidence type="ECO:0000313" key="14">
    <source>
        <dbReference type="Proteomes" id="UP000437068"/>
    </source>
</evidence>
<dbReference type="AlphaFoldDB" id="A0A6A3LBE3"/>
<evidence type="ECO:0000313" key="17">
    <source>
        <dbReference type="Proteomes" id="UP000441208"/>
    </source>
</evidence>
<dbReference type="EMBL" id="QXGD01000486">
    <property type="protein sequence ID" value="KAE9237637.1"/>
    <property type="molecule type" value="Genomic_DNA"/>
</dbReference>
<dbReference type="EMBL" id="QXFX01000428">
    <property type="protein sequence ID" value="KAE9116079.1"/>
    <property type="molecule type" value="Genomic_DNA"/>
</dbReference>
<organism evidence="3 18">
    <name type="scientific">Phytophthora fragariae</name>
    <dbReference type="NCBI Taxonomy" id="53985"/>
    <lineage>
        <taxon>Eukaryota</taxon>
        <taxon>Sar</taxon>
        <taxon>Stramenopiles</taxon>
        <taxon>Oomycota</taxon>
        <taxon>Peronosporomycetes</taxon>
        <taxon>Peronosporales</taxon>
        <taxon>Peronosporaceae</taxon>
        <taxon>Phytophthora</taxon>
    </lineage>
</organism>
<dbReference type="Pfam" id="PF06320">
    <property type="entry name" value="GCN5L1"/>
    <property type="match status" value="1"/>
</dbReference>
<evidence type="ECO:0000313" key="11">
    <source>
        <dbReference type="EMBL" id="KAE9350943.1"/>
    </source>
</evidence>
<evidence type="ECO:0000313" key="15">
    <source>
        <dbReference type="Proteomes" id="UP000440367"/>
    </source>
</evidence>
<comment type="caution">
    <text evidence="3">The sequence shown here is derived from an EMBL/GenBank/DDBJ whole genome shotgun (WGS) entry which is preliminary data.</text>
</comment>
<evidence type="ECO:0000313" key="7">
    <source>
        <dbReference type="EMBL" id="KAE9214487.1"/>
    </source>
</evidence>
<evidence type="ECO:0000313" key="8">
    <source>
        <dbReference type="EMBL" id="KAE9236671.1"/>
    </source>
</evidence>
<dbReference type="Proteomes" id="UP000437068">
    <property type="component" value="Unassembled WGS sequence"/>
</dbReference>
<dbReference type="Proteomes" id="UP000486351">
    <property type="component" value="Unassembled WGS sequence"/>
</dbReference>
<dbReference type="EMBL" id="QXFW01000409">
    <property type="protein sequence ID" value="KAE9013153.1"/>
    <property type="molecule type" value="Genomic_DNA"/>
</dbReference>
<dbReference type="Proteomes" id="UP000460718">
    <property type="component" value="Unassembled WGS sequence"/>
</dbReference>
<feature type="region of interest" description="Disordered" evidence="1">
    <location>
        <begin position="128"/>
        <end position="147"/>
    </location>
</feature>
<evidence type="ECO:0000313" key="5">
    <source>
        <dbReference type="EMBL" id="KAE9116079.1"/>
    </source>
</evidence>
<evidence type="ECO:0000313" key="2">
    <source>
        <dbReference type="EMBL" id="KAE8939334.1"/>
    </source>
</evidence>
<dbReference type="Proteomes" id="UP000440732">
    <property type="component" value="Unassembled WGS sequence"/>
</dbReference>
<evidence type="ECO:0000313" key="16">
    <source>
        <dbReference type="Proteomes" id="UP000440732"/>
    </source>
</evidence>
<keyword evidence="13" id="KW-1185">Reference proteome</keyword>
<protein>
    <submittedName>
        <fullName evidence="3">Uncharacterized protein</fullName>
    </submittedName>
</protein>
<dbReference type="EMBL" id="QXGA01000428">
    <property type="protein sequence ID" value="KAE9146096.1"/>
    <property type="molecule type" value="Genomic_DNA"/>
</dbReference>
<evidence type="ECO:0000313" key="4">
    <source>
        <dbReference type="EMBL" id="KAE9115724.1"/>
    </source>
</evidence>
<dbReference type="EMBL" id="QXFZ01000455">
    <property type="protein sequence ID" value="KAE9115724.1"/>
    <property type="molecule type" value="Genomic_DNA"/>
</dbReference>
<dbReference type="OrthoDB" id="20018at2759"/>
<dbReference type="EMBL" id="QXGE01000418">
    <property type="protein sequence ID" value="KAE9313034.1"/>
    <property type="molecule type" value="Genomic_DNA"/>
</dbReference>
<evidence type="ECO:0000313" key="19">
    <source>
        <dbReference type="Proteomes" id="UP000476176"/>
    </source>
</evidence>
<evidence type="ECO:0000313" key="3">
    <source>
        <dbReference type="EMBL" id="KAE9013153.1"/>
    </source>
</evidence>
<evidence type="ECO:0000313" key="13">
    <source>
        <dbReference type="Proteomes" id="UP000433483"/>
    </source>
</evidence>
<dbReference type="Proteomes" id="UP000488956">
    <property type="component" value="Unassembled WGS sequence"/>
</dbReference>
<sequence>MSARTTEVKAAEARLAQHRDYAVHAKAQLAESLDALKAAQSRLLVKRLDETIVEQRNVEQEALAYSKNVNSLYQRAAKWKAEQKRLRSGLDGLDRFAEWAAATENDLHAIAGNLEYVCAVLEKEHEDAANGGYARAQESTCEEQRRG</sequence>
<evidence type="ECO:0000313" key="20">
    <source>
        <dbReference type="Proteomes" id="UP000486351"/>
    </source>
</evidence>
<dbReference type="EMBL" id="QXGB01000449">
    <property type="protein sequence ID" value="KAE9214487.1"/>
    <property type="molecule type" value="Genomic_DNA"/>
</dbReference>
<dbReference type="Proteomes" id="UP000441208">
    <property type="component" value="Unassembled WGS sequence"/>
</dbReference>
<evidence type="ECO:0000313" key="12">
    <source>
        <dbReference type="Proteomes" id="UP000429523"/>
    </source>
</evidence>
<dbReference type="EMBL" id="QXGC01000416">
    <property type="protein sequence ID" value="KAE9236671.1"/>
    <property type="molecule type" value="Genomic_DNA"/>
</dbReference>
<evidence type="ECO:0000256" key="1">
    <source>
        <dbReference type="SAM" id="MobiDB-lite"/>
    </source>
</evidence>
<dbReference type="Proteomes" id="UP000429523">
    <property type="component" value="Unassembled WGS sequence"/>
</dbReference>
<accession>A0A6A3LBE3</accession>